<dbReference type="Pfam" id="PF09955">
    <property type="entry name" value="DUF2189"/>
    <property type="match status" value="1"/>
</dbReference>
<protein>
    <submittedName>
        <fullName evidence="2">DUF2189 domain-containing protein</fullName>
    </submittedName>
</protein>
<dbReference type="RefSeq" id="WP_164455895.1">
    <property type="nucleotide sequence ID" value="NZ_JAAIJQ010000112.1"/>
</dbReference>
<comment type="caution">
    <text evidence="2">The sequence shown here is derived from an EMBL/GenBank/DDBJ whole genome shotgun (WGS) entry which is preliminary data.</text>
</comment>
<dbReference type="AlphaFoldDB" id="A0A6M0K6F1"/>
<proteinExistence type="predicted"/>
<feature type="transmembrane region" description="Helical" evidence="1">
    <location>
        <begin position="69"/>
        <end position="92"/>
    </location>
</feature>
<keyword evidence="1" id="KW-0812">Transmembrane</keyword>
<feature type="transmembrane region" description="Helical" evidence="1">
    <location>
        <begin position="39"/>
        <end position="63"/>
    </location>
</feature>
<evidence type="ECO:0000256" key="1">
    <source>
        <dbReference type="SAM" id="Phobius"/>
    </source>
</evidence>
<keyword evidence="1" id="KW-0472">Membrane</keyword>
<gene>
    <name evidence="2" type="ORF">G3446_23490</name>
</gene>
<feature type="transmembrane region" description="Helical" evidence="1">
    <location>
        <begin position="123"/>
        <end position="145"/>
    </location>
</feature>
<organism evidence="2 3">
    <name type="scientific">Thiorhodococcus minor</name>
    <dbReference type="NCBI Taxonomy" id="57489"/>
    <lineage>
        <taxon>Bacteria</taxon>
        <taxon>Pseudomonadati</taxon>
        <taxon>Pseudomonadota</taxon>
        <taxon>Gammaproteobacteria</taxon>
        <taxon>Chromatiales</taxon>
        <taxon>Chromatiaceae</taxon>
        <taxon>Thiorhodococcus</taxon>
    </lineage>
</organism>
<name>A0A6M0K6F1_9GAMM</name>
<dbReference type="Proteomes" id="UP000483379">
    <property type="component" value="Unassembled WGS sequence"/>
</dbReference>
<reference evidence="2 3" key="1">
    <citation type="submission" date="2020-02" db="EMBL/GenBank/DDBJ databases">
        <title>Genome sequences of Thiorhodococcus mannitoliphagus and Thiorhodococcus minor, purple sulfur photosynthetic bacteria in the gammaproteobacterial family, Chromatiaceae.</title>
        <authorList>
            <person name="Aviles F.A."/>
            <person name="Meyer T.E."/>
            <person name="Kyndt J.A."/>
        </authorList>
    </citation>
    <scope>NUCLEOTIDE SEQUENCE [LARGE SCALE GENOMIC DNA]</scope>
    <source>
        <strain evidence="2 3">DSM 11518</strain>
    </source>
</reference>
<sequence>MSTYTLSTEHLPRRQLEIRSLDASRPLEWLRLGFADLRAAPVLSLTYGLAVAGLGGLFAYLAAGADAFYLVPFLFSGFLIVVPVLSMGLMAVAKLRETGQARDTATLRKIFDLNRPSTTMMGIFLLLVFVNWIMLSNLVYGGVFHQITPTYERVQPLPVMFSESLPFLVVYAGIAIALAALVFRITALSVPMLLDQRIDAFNAAFASWKAVGENWKPMSLWALIIAALCTLGLLTYFAGLVVIVPWLGYASWHAYRDTMATLKQ</sequence>
<keyword evidence="3" id="KW-1185">Reference proteome</keyword>
<evidence type="ECO:0000313" key="2">
    <source>
        <dbReference type="EMBL" id="NEV64794.1"/>
    </source>
</evidence>
<dbReference type="EMBL" id="JAAIJQ010000112">
    <property type="protein sequence ID" value="NEV64794.1"/>
    <property type="molecule type" value="Genomic_DNA"/>
</dbReference>
<feature type="transmembrane region" description="Helical" evidence="1">
    <location>
        <begin position="165"/>
        <end position="187"/>
    </location>
</feature>
<dbReference type="InterPro" id="IPR018692">
    <property type="entry name" value="DUF2189"/>
</dbReference>
<accession>A0A6M0K6F1</accession>
<feature type="transmembrane region" description="Helical" evidence="1">
    <location>
        <begin position="220"/>
        <end position="247"/>
    </location>
</feature>
<evidence type="ECO:0000313" key="3">
    <source>
        <dbReference type="Proteomes" id="UP000483379"/>
    </source>
</evidence>
<keyword evidence="1" id="KW-1133">Transmembrane helix</keyword>